<sequence length="174" mass="19284">MRVARTAAFLLLGFGSAGNSLAQSPATVTVRELQPLIGHWQGSLTYLDYSSGKPYTMPADINIQQIGRSNRFRRAYSYPKEASANSVDTLTVSADGRLLDQEPIKTKRRLPGGNLEIVTETAGTDGNDNQPALIRHTYVIGRDVYTSRKDVQFAGQTTWLKRHEYSYTRSATGR</sequence>
<dbReference type="RefSeq" id="WP_151079107.1">
    <property type="nucleotide sequence ID" value="NZ_CP047647.1"/>
</dbReference>
<organism evidence="1 2">
    <name type="scientific">Hymenobacter busanensis</name>
    <dbReference type="NCBI Taxonomy" id="2607656"/>
    <lineage>
        <taxon>Bacteria</taxon>
        <taxon>Pseudomonadati</taxon>
        <taxon>Bacteroidota</taxon>
        <taxon>Cytophagia</taxon>
        <taxon>Cytophagales</taxon>
        <taxon>Hymenobacteraceae</taxon>
        <taxon>Hymenobacter</taxon>
    </lineage>
</organism>
<keyword evidence="2" id="KW-1185">Reference proteome</keyword>
<evidence type="ECO:0000313" key="1">
    <source>
        <dbReference type="EMBL" id="KAA9332165.1"/>
    </source>
</evidence>
<gene>
    <name evidence="1" type="ORF">F0P96_11805</name>
</gene>
<accession>A0A7L4ZXC5</accession>
<dbReference type="AlphaFoldDB" id="A0A7L4ZXC5"/>
<reference evidence="1 2" key="1">
    <citation type="submission" date="2019-09" db="EMBL/GenBank/DDBJ databases">
        <title>Genome sequence of Hymenobacter sp. M3.</title>
        <authorList>
            <person name="Srinivasan S."/>
        </authorList>
    </citation>
    <scope>NUCLEOTIDE SEQUENCE [LARGE SCALE GENOMIC DNA]</scope>
    <source>
        <strain evidence="1 2">M3</strain>
    </source>
</reference>
<name>A0A7L4ZXC5_9BACT</name>
<evidence type="ECO:0000313" key="2">
    <source>
        <dbReference type="Proteomes" id="UP000326380"/>
    </source>
</evidence>
<dbReference type="EMBL" id="VTWU01000004">
    <property type="protein sequence ID" value="KAA9332165.1"/>
    <property type="molecule type" value="Genomic_DNA"/>
</dbReference>
<dbReference type="Proteomes" id="UP000326380">
    <property type="component" value="Unassembled WGS sequence"/>
</dbReference>
<comment type="caution">
    <text evidence="1">The sequence shown here is derived from an EMBL/GenBank/DDBJ whole genome shotgun (WGS) entry which is preliminary data.</text>
</comment>
<proteinExistence type="predicted"/>
<protein>
    <submittedName>
        <fullName evidence="1">Uncharacterized protein</fullName>
    </submittedName>
</protein>